<feature type="signal peptide" evidence="1">
    <location>
        <begin position="1"/>
        <end position="19"/>
    </location>
</feature>
<keyword evidence="3" id="KW-1185">Reference proteome</keyword>
<feature type="chain" id="PRO_5047163113" description="DUF3307 domain-containing protein" evidence="1">
    <location>
        <begin position="20"/>
        <end position="140"/>
    </location>
</feature>
<gene>
    <name evidence="2" type="ORF">GCM10022267_04500</name>
</gene>
<dbReference type="EMBL" id="BAABBE010000001">
    <property type="protein sequence ID" value="GAA3621418.1"/>
    <property type="molecule type" value="Genomic_DNA"/>
</dbReference>
<accession>A0ABP6ZYZ8</accession>
<protein>
    <recommendedName>
        <fullName evidence="4">DUF3307 domain-containing protein</fullName>
    </recommendedName>
</protein>
<evidence type="ECO:0000256" key="1">
    <source>
        <dbReference type="SAM" id="SignalP"/>
    </source>
</evidence>
<dbReference type="Proteomes" id="UP001500711">
    <property type="component" value="Unassembled WGS sequence"/>
</dbReference>
<evidence type="ECO:0000313" key="3">
    <source>
        <dbReference type="Proteomes" id="UP001500711"/>
    </source>
</evidence>
<dbReference type="Pfam" id="PF11750">
    <property type="entry name" value="DUF3307"/>
    <property type="match status" value="1"/>
</dbReference>
<reference evidence="3" key="1">
    <citation type="journal article" date="2019" name="Int. J. Syst. Evol. Microbiol.">
        <title>The Global Catalogue of Microorganisms (GCM) 10K type strain sequencing project: providing services to taxonomists for standard genome sequencing and annotation.</title>
        <authorList>
            <consortium name="The Broad Institute Genomics Platform"/>
            <consortium name="The Broad Institute Genome Sequencing Center for Infectious Disease"/>
            <person name="Wu L."/>
            <person name="Ma J."/>
        </authorList>
    </citation>
    <scope>NUCLEOTIDE SEQUENCE [LARGE SCALE GENOMIC DNA]</scope>
    <source>
        <strain evidence="3">JCM 17494</strain>
    </source>
</reference>
<dbReference type="InterPro" id="IPR021737">
    <property type="entry name" value="Phage_phiKZ_Orf197"/>
</dbReference>
<name>A0ABP6ZYZ8_9PSEU</name>
<evidence type="ECO:0000313" key="2">
    <source>
        <dbReference type="EMBL" id="GAA3621418.1"/>
    </source>
</evidence>
<organism evidence="2 3">
    <name type="scientific">Lentzea roselyniae</name>
    <dbReference type="NCBI Taxonomy" id="531940"/>
    <lineage>
        <taxon>Bacteria</taxon>
        <taxon>Bacillati</taxon>
        <taxon>Actinomycetota</taxon>
        <taxon>Actinomycetes</taxon>
        <taxon>Pseudonocardiales</taxon>
        <taxon>Pseudonocardiaceae</taxon>
        <taxon>Lentzea</taxon>
    </lineage>
</organism>
<sequence>MSTALTFAAVLPALLVAHAVGDRWAQTEHQAVTKGCAGHAGRVACASHVLTYTAVTATVTAIVCVALSLPVSLTGFLAGQAVSALTHYWIDRRTTLAAFVARFAPWKRNYYANVPGGAEHLDQSAHMVWLLVAALLTAVI</sequence>
<comment type="caution">
    <text evidence="2">The sequence shown here is derived from an EMBL/GenBank/DDBJ whole genome shotgun (WGS) entry which is preliminary data.</text>
</comment>
<evidence type="ECO:0008006" key="4">
    <source>
        <dbReference type="Google" id="ProtNLM"/>
    </source>
</evidence>
<dbReference type="RefSeq" id="WP_346127163.1">
    <property type="nucleotide sequence ID" value="NZ_BAABBE010000001.1"/>
</dbReference>
<keyword evidence="1" id="KW-0732">Signal</keyword>
<proteinExistence type="predicted"/>